<protein>
    <submittedName>
        <fullName evidence="2">DUF2834 domain-containing protein</fullName>
    </submittedName>
</protein>
<dbReference type="AlphaFoldDB" id="A0A5C9A349"/>
<dbReference type="Proteomes" id="UP000321039">
    <property type="component" value="Unassembled WGS sequence"/>
</dbReference>
<feature type="transmembrane region" description="Helical" evidence="1">
    <location>
        <begin position="7"/>
        <end position="25"/>
    </location>
</feature>
<reference evidence="2 3" key="1">
    <citation type="submission" date="2019-08" db="EMBL/GenBank/DDBJ databases">
        <title>Parahaliea maris sp. nov., isolated from the surface seawater.</title>
        <authorList>
            <person name="Liu Y."/>
        </authorList>
    </citation>
    <scope>NUCLEOTIDE SEQUENCE [LARGE SCALE GENOMIC DNA]</scope>
    <source>
        <strain evidence="2 3">HSLHS9</strain>
    </source>
</reference>
<dbReference type="Pfam" id="PF11196">
    <property type="entry name" value="DUF2834"/>
    <property type="match status" value="1"/>
</dbReference>
<feature type="transmembrane region" description="Helical" evidence="1">
    <location>
        <begin position="45"/>
        <end position="63"/>
    </location>
</feature>
<dbReference type="RefSeq" id="WP_148068542.1">
    <property type="nucleotide sequence ID" value="NZ_VRZA01000003.1"/>
</dbReference>
<feature type="transmembrane region" description="Helical" evidence="1">
    <location>
        <begin position="75"/>
        <end position="96"/>
    </location>
</feature>
<keyword evidence="1" id="KW-0812">Transmembrane</keyword>
<keyword evidence="1" id="KW-1133">Transmembrane helix</keyword>
<keyword evidence="3" id="KW-1185">Reference proteome</keyword>
<evidence type="ECO:0000313" key="2">
    <source>
        <dbReference type="EMBL" id="TXS94200.1"/>
    </source>
</evidence>
<comment type="caution">
    <text evidence="2">The sequence shown here is derived from an EMBL/GenBank/DDBJ whole genome shotgun (WGS) entry which is preliminary data.</text>
</comment>
<name>A0A5C9A349_9GAMM</name>
<evidence type="ECO:0000256" key="1">
    <source>
        <dbReference type="SAM" id="Phobius"/>
    </source>
</evidence>
<dbReference type="InterPro" id="IPR021362">
    <property type="entry name" value="DUF2834"/>
</dbReference>
<proteinExistence type="predicted"/>
<evidence type="ECO:0000313" key="3">
    <source>
        <dbReference type="Proteomes" id="UP000321039"/>
    </source>
</evidence>
<gene>
    <name evidence="2" type="ORF">FV139_11425</name>
</gene>
<organism evidence="2 3">
    <name type="scientific">Parahaliea maris</name>
    <dbReference type="NCBI Taxonomy" id="2716870"/>
    <lineage>
        <taxon>Bacteria</taxon>
        <taxon>Pseudomonadati</taxon>
        <taxon>Pseudomonadota</taxon>
        <taxon>Gammaproteobacteria</taxon>
        <taxon>Cellvibrionales</taxon>
        <taxon>Halieaceae</taxon>
        <taxon>Parahaliea</taxon>
    </lineage>
</organism>
<sequence>MRYVYGLLCILGTVLPYGALLPWLVENGPDIQLFLADAIRTGIGTFAWLDVMVSALVLLVFIWTEGLAKGMKHLWLPTLGTFTVGVSLGLPLFLLMRTVHLEKVPSP</sequence>
<accession>A0A5C9A349</accession>
<dbReference type="EMBL" id="VRZA01000003">
    <property type="protein sequence ID" value="TXS94200.1"/>
    <property type="molecule type" value="Genomic_DNA"/>
</dbReference>
<keyword evidence="1" id="KW-0472">Membrane</keyword>